<keyword evidence="1" id="KW-0479">Metal-binding</keyword>
<dbReference type="InterPro" id="IPR040138">
    <property type="entry name" value="MIER/MTA"/>
</dbReference>
<evidence type="ECO:0000256" key="3">
    <source>
        <dbReference type="ARBA" id="ARBA00022833"/>
    </source>
</evidence>
<evidence type="ECO:0000313" key="8">
    <source>
        <dbReference type="EMBL" id="KAJ0400234.1"/>
    </source>
</evidence>
<dbReference type="GO" id="GO:0003714">
    <property type="term" value="F:transcription corepressor activity"/>
    <property type="evidence" value="ECO:0007669"/>
    <property type="project" value="TreeGrafter"/>
</dbReference>
<dbReference type="SMART" id="SM00717">
    <property type="entry name" value="SANT"/>
    <property type="match status" value="1"/>
</dbReference>
<keyword evidence="4" id="KW-0238">DNA-binding</keyword>
<dbReference type="GO" id="GO:0000122">
    <property type="term" value="P:negative regulation of transcription by RNA polymerase II"/>
    <property type="evidence" value="ECO:0007669"/>
    <property type="project" value="TreeGrafter"/>
</dbReference>
<dbReference type="SUPFAM" id="SSF46689">
    <property type="entry name" value="Homeodomain-like"/>
    <property type="match status" value="1"/>
</dbReference>
<evidence type="ECO:0000256" key="6">
    <source>
        <dbReference type="SAM" id="MobiDB-lite"/>
    </source>
</evidence>
<dbReference type="Gene3D" id="1.10.10.60">
    <property type="entry name" value="Homeodomain-like"/>
    <property type="match status" value="1"/>
</dbReference>
<dbReference type="AlphaFoldDB" id="A0AAD5M0T9"/>
<dbReference type="EMBL" id="JAKCXM010000159">
    <property type="protein sequence ID" value="KAJ0400234.1"/>
    <property type="molecule type" value="Genomic_DNA"/>
</dbReference>
<proteinExistence type="predicted"/>
<evidence type="ECO:0000259" key="7">
    <source>
        <dbReference type="PROSITE" id="PS51293"/>
    </source>
</evidence>
<feature type="region of interest" description="Disordered" evidence="6">
    <location>
        <begin position="110"/>
        <end position="136"/>
    </location>
</feature>
<dbReference type="GO" id="GO:0005654">
    <property type="term" value="C:nucleoplasm"/>
    <property type="evidence" value="ECO:0007669"/>
    <property type="project" value="TreeGrafter"/>
</dbReference>
<dbReference type="GO" id="GO:0042826">
    <property type="term" value="F:histone deacetylase binding"/>
    <property type="evidence" value="ECO:0007669"/>
    <property type="project" value="TreeGrafter"/>
</dbReference>
<keyword evidence="5" id="KW-0539">Nucleus</keyword>
<sequence length="136" mass="15469">MKDFFRSARNLNATTDYCTHTGFKPSVLSEFSLHRSAGLFPASAATSTLRTESAIDSWTPWEIRVFELAMECYGKQFHDIARVIGTKTCKEVIAFYYLWKKDPYYQVVKSRWQKRDPSSKKKATAPSPAGTKPSSN</sequence>
<dbReference type="PROSITE" id="PS51293">
    <property type="entry name" value="SANT"/>
    <property type="match status" value="1"/>
</dbReference>
<protein>
    <recommendedName>
        <fullName evidence="7">SANT domain-containing protein</fullName>
    </recommendedName>
</protein>
<organism evidence="8 9">
    <name type="scientific">Pythium insidiosum</name>
    <name type="common">Pythiosis disease agent</name>
    <dbReference type="NCBI Taxonomy" id="114742"/>
    <lineage>
        <taxon>Eukaryota</taxon>
        <taxon>Sar</taxon>
        <taxon>Stramenopiles</taxon>
        <taxon>Oomycota</taxon>
        <taxon>Peronosporomycetes</taxon>
        <taxon>Pythiales</taxon>
        <taxon>Pythiaceae</taxon>
        <taxon>Pythium</taxon>
    </lineage>
</organism>
<name>A0AAD5M0T9_PYTIN</name>
<evidence type="ECO:0000256" key="2">
    <source>
        <dbReference type="ARBA" id="ARBA00022771"/>
    </source>
</evidence>
<feature type="domain" description="SANT" evidence="7">
    <location>
        <begin position="53"/>
        <end position="104"/>
    </location>
</feature>
<keyword evidence="3" id="KW-0862">Zinc</keyword>
<dbReference type="GO" id="GO:0003677">
    <property type="term" value="F:DNA binding"/>
    <property type="evidence" value="ECO:0007669"/>
    <property type="project" value="UniProtKB-KW"/>
</dbReference>
<evidence type="ECO:0000313" key="9">
    <source>
        <dbReference type="Proteomes" id="UP001209570"/>
    </source>
</evidence>
<keyword evidence="2" id="KW-0863">Zinc-finger</keyword>
<gene>
    <name evidence="8" type="ORF">P43SY_006198</name>
</gene>
<accession>A0AAD5M0T9</accession>
<dbReference type="Pfam" id="PF00249">
    <property type="entry name" value="Myb_DNA-binding"/>
    <property type="match status" value="1"/>
</dbReference>
<dbReference type="FunFam" id="1.10.10.60:FF:000012">
    <property type="entry name" value="Metastasis-associated 1 family, member 3"/>
    <property type="match status" value="1"/>
</dbReference>
<dbReference type="PANTHER" id="PTHR10865">
    <property type="entry name" value="METASTASIS-ASSOCIATED PROTEIN AND MESODERM INDUCTION EARLY RESPONSE PROTEIN"/>
    <property type="match status" value="1"/>
</dbReference>
<dbReference type="GO" id="GO:0008270">
    <property type="term" value="F:zinc ion binding"/>
    <property type="evidence" value="ECO:0007669"/>
    <property type="project" value="UniProtKB-KW"/>
</dbReference>
<dbReference type="PANTHER" id="PTHR10865:SF28">
    <property type="entry name" value="ELM2 DOMAIN-CONTAINING PROTEIN"/>
    <property type="match status" value="1"/>
</dbReference>
<dbReference type="Proteomes" id="UP001209570">
    <property type="component" value="Unassembled WGS sequence"/>
</dbReference>
<dbReference type="InterPro" id="IPR017884">
    <property type="entry name" value="SANT_dom"/>
</dbReference>
<evidence type="ECO:0000256" key="5">
    <source>
        <dbReference type="ARBA" id="ARBA00023242"/>
    </source>
</evidence>
<comment type="caution">
    <text evidence="8">The sequence shown here is derived from an EMBL/GenBank/DDBJ whole genome shotgun (WGS) entry which is preliminary data.</text>
</comment>
<reference evidence="8" key="1">
    <citation type="submission" date="2021-12" db="EMBL/GenBank/DDBJ databases">
        <title>Prjna785345.</title>
        <authorList>
            <person name="Rujirawat T."/>
            <person name="Krajaejun T."/>
        </authorList>
    </citation>
    <scope>NUCLEOTIDE SEQUENCE</scope>
    <source>
        <strain evidence="8">Pi057C3</strain>
    </source>
</reference>
<evidence type="ECO:0000256" key="4">
    <source>
        <dbReference type="ARBA" id="ARBA00023125"/>
    </source>
</evidence>
<keyword evidence="9" id="KW-1185">Reference proteome</keyword>
<dbReference type="InterPro" id="IPR001005">
    <property type="entry name" value="SANT/Myb"/>
</dbReference>
<dbReference type="InterPro" id="IPR009057">
    <property type="entry name" value="Homeodomain-like_sf"/>
</dbReference>
<evidence type="ECO:0000256" key="1">
    <source>
        <dbReference type="ARBA" id="ARBA00022723"/>
    </source>
</evidence>